<comment type="subunit">
    <text evidence="3">Homotrimer.</text>
</comment>
<dbReference type="UniPathway" id="UPA00606"/>
<evidence type="ECO:0000259" key="4">
    <source>
        <dbReference type="Pfam" id="PF01048"/>
    </source>
</evidence>
<feature type="binding site" evidence="3">
    <location>
        <begin position="51"/>
        <end position="52"/>
    </location>
    <ligand>
        <name>phosphate</name>
        <dbReference type="ChEBI" id="CHEBI:43474"/>
    </ligand>
</feature>
<dbReference type="Gene3D" id="3.40.50.1580">
    <property type="entry name" value="Nucleoside phosphorylase domain"/>
    <property type="match status" value="1"/>
</dbReference>
<organism evidence="5 6">
    <name type="scientific">Flexistipes sinusarabici</name>
    <dbReference type="NCBI Taxonomy" id="2352"/>
    <lineage>
        <taxon>Bacteria</taxon>
        <taxon>Pseudomonadati</taxon>
        <taxon>Deferribacterota</taxon>
        <taxon>Deferribacteres</taxon>
        <taxon>Deferribacterales</taxon>
        <taxon>Flexistipitaceae</taxon>
        <taxon>Flexistipes</taxon>
    </lineage>
</organism>
<dbReference type="EMBL" id="VSIV01000058">
    <property type="protein sequence ID" value="TYB34477.1"/>
    <property type="molecule type" value="Genomic_DNA"/>
</dbReference>
<evidence type="ECO:0000256" key="1">
    <source>
        <dbReference type="ARBA" id="ARBA00022676"/>
    </source>
</evidence>
<dbReference type="InterPro" id="IPR000845">
    <property type="entry name" value="Nucleoside_phosphorylase_d"/>
</dbReference>
<dbReference type="HAMAP" id="MF_01963">
    <property type="entry name" value="MTAP"/>
    <property type="match status" value="1"/>
</dbReference>
<dbReference type="PANTHER" id="PTHR42679">
    <property type="entry name" value="S-METHYL-5'-THIOADENOSINE PHOSPHORYLASE"/>
    <property type="match status" value="1"/>
</dbReference>
<feature type="site" description="Important for substrate specificity" evidence="3">
    <location>
        <position position="218"/>
    </location>
</feature>
<accession>A0A5D0MLB3</accession>
<dbReference type="CDD" id="cd09010">
    <property type="entry name" value="MTAP_SsMTAPII_like_MTIP"/>
    <property type="match status" value="1"/>
</dbReference>
<dbReference type="GO" id="GO:0017061">
    <property type="term" value="F:S-methyl-5-thioadenosine phosphorylase activity"/>
    <property type="evidence" value="ECO:0007669"/>
    <property type="project" value="InterPro"/>
</dbReference>
<dbReference type="InterPro" id="IPR010044">
    <property type="entry name" value="MTAP"/>
</dbReference>
<dbReference type="Pfam" id="PF01048">
    <property type="entry name" value="PNP_UDP_1"/>
    <property type="match status" value="1"/>
</dbReference>
<dbReference type="PANTHER" id="PTHR42679:SF2">
    <property type="entry name" value="S-METHYL-5'-THIOADENOSINE PHOSPHORYLASE"/>
    <property type="match status" value="1"/>
</dbReference>
<evidence type="ECO:0000256" key="2">
    <source>
        <dbReference type="ARBA" id="ARBA00022679"/>
    </source>
</evidence>
<evidence type="ECO:0000256" key="3">
    <source>
        <dbReference type="HAMAP-Rule" id="MF_01963"/>
    </source>
</evidence>
<reference evidence="5 6" key="1">
    <citation type="submission" date="2019-08" db="EMBL/GenBank/DDBJ databases">
        <title>Genomic characterization of a novel candidate phylum (ARYD3) from a high temperature, high salinity tertiary oil reservoir in north central Oklahoma, USA.</title>
        <authorList>
            <person name="Youssef N.H."/>
            <person name="Yadav A."/>
            <person name="Elshahed M.S."/>
        </authorList>
    </citation>
    <scope>NUCLEOTIDE SEQUENCE [LARGE SCALE GENOMIC DNA]</scope>
    <source>
        <strain evidence="5">ARYD1</strain>
    </source>
</reference>
<protein>
    <recommendedName>
        <fullName evidence="3">Probable S-methyl-5'-thioinosine phosphorylase</fullName>
        <ecNumber evidence="3">2.4.2.44</ecNumber>
    </recommendedName>
    <alternativeName>
        <fullName evidence="3">5'-methylthioinosine phosphorylase</fullName>
        <shortName evidence="3">MTI phosphorylase</shortName>
        <shortName evidence="3">MTIP</shortName>
    </alternativeName>
</protein>
<feature type="binding site" evidence="3">
    <location>
        <position position="183"/>
    </location>
    <ligand>
        <name>phosphate</name>
        <dbReference type="ChEBI" id="CHEBI:43474"/>
    </ligand>
</feature>
<dbReference type="NCBIfam" id="NF006599">
    <property type="entry name" value="PRK09136.1"/>
    <property type="match status" value="1"/>
</dbReference>
<evidence type="ECO:0000313" key="6">
    <source>
        <dbReference type="Proteomes" id="UP000323337"/>
    </source>
</evidence>
<comment type="function">
    <text evidence="3">Catalyzes the reversible phosphorylation of S-methyl-5'-thioinosine (MTI) to hypoxanthine and 5-methylthioribose-1-phosphate. Involved in the breakdown of S-methyl-5'-thioadenosine (MTA), a major by-product of polyamine biosynthesis. Catabolism of (MTA) occurs via deamination to MTI and phosphorolysis to hypoxanthine.</text>
</comment>
<name>A0A5D0MLB3_FLESI</name>
<keyword evidence="1 3" id="KW-0328">Glycosyltransferase</keyword>
<comment type="miscellaneous">
    <text evidence="3">Although this enzyme belongs to the family of MTA phosphorylases based on sequence homology, it has been shown that conserved amino acid substitutions in the substrate binding pocket convert the substrate specificity of this enzyme from 6-aminopurines to 6-oxopurines.</text>
</comment>
<comment type="similarity">
    <text evidence="3">Belongs to the PNP/MTAP phosphorylase family. MTAP subfamily.</text>
</comment>
<proteinExistence type="inferred from homology"/>
<dbReference type="RefSeq" id="WP_303700307.1">
    <property type="nucleotide sequence ID" value="NZ_VSIV01000058.1"/>
</dbReference>
<dbReference type="GO" id="GO:0019509">
    <property type="term" value="P:L-methionine salvage from methylthioadenosine"/>
    <property type="evidence" value="ECO:0007669"/>
    <property type="project" value="TreeGrafter"/>
</dbReference>
<dbReference type="InterPro" id="IPR035994">
    <property type="entry name" value="Nucleoside_phosphorylase_sf"/>
</dbReference>
<comment type="catalytic activity">
    <reaction evidence="3">
        <text>S-methyl-5'-thioinosine + phosphate = 5-(methylsulfanyl)-alpha-D-ribose 1-phosphate + hypoxanthine</text>
        <dbReference type="Rhea" id="RHEA:30643"/>
        <dbReference type="ChEBI" id="CHEBI:17368"/>
        <dbReference type="ChEBI" id="CHEBI:43474"/>
        <dbReference type="ChEBI" id="CHEBI:48595"/>
        <dbReference type="ChEBI" id="CHEBI:58533"/>
        <dbReference type="EC" id="2.4.2.44"/>
    </reaction>
</comment>
<keyword evidence="2 3" id="KW-0808">Transferase</keyword>
<dbReference type="GO" id="GO:0005829">
    <property type="term" value="C:cytosol"/>
    <property type="evidence" value="ECO:0007669"/>
    <property type="project" value="TreeGrafter"/>
</dbReference>
<feature type="binding site" evidence="3">
    <location>
        <position position="182"/>
    </location>
    <ligand>
        <name>substrate</name>
    </ligand>
</feature>
<feature type="binding site" evidence="3">
    <location>
        <begin position="206"/>
        <end position="208"/>
    </location>
    <ligand>
        <name>substrate</name>
    </ligand>
</feature>
<comment type="caution">
    <text evidence="5">The sequence shown here is derived from an EMBL/GenBank/DDBJ whole genome shotgun (WGS) entry which is preliminary data.</text>
</comment>
<feature type="site" description="Important for substrate specificity" evidence="3">
    <location>
        <position position="164"/>
    </location>
</feature>
<keyword evidence="3" id="KW-0660">Purine salvage</keyword>
<dbReference type="EC" id="2.4.2.44" evidence="3"/>
<feature type="domain" description="Nucleoside phosphorylase" evidence="4">
    <location>
        <begin position="2"/>
        <end position="238"/>
    </location>
</feature>
<evidence type="ECO:0000313" key="5">
    <source>
        <dbReference type="EMBL" id="TYB34477.1"/>
    </source>
</evidence>
<sequence>MKIGIIGGSGLYSVEAFNYIGEEKIETDYGESSAAFKIYEYSDNRYYFLARHGINHEFPPHLVNYRANIAAFKRAGVDAILSFAAVGGINEDLNPGDIVISDNAIDFTSGRNHTFATMGNIHHIDITEPFCPELRKAVKESCASSGLNFSDKDVYICTNGPRMETAAEIKAFKKLGADIVGMTLFPECSLAREAEICYVNISVVANYAASISRNKLTADEVVETVKRSEDKLKRIILNIDTNAVENRKCDCRNALENTRISKNK</sequence>
<dbReference type="AlphaFoldDB" id="A0A5D0MLB3"/>
<dbReference type="Proteomes" id="UP000323337">
    <property type="component" value="Unassembled WGS sequence"/>
</dbReference>
<comment type="pathway">
    <text evidence="3">Purine metabolism; purine nucleoside salvage.</text>
</comment>
<gene>
    <name evidence="5" type="ORF">FXF49_02340</name>
</gene>
<dbReference type="GO" id="GO:0006166">
    <property type="term" value="P:purine ribonucleoside salvage"/>
    <property type="evidence" value="ECO:0007669"/>
    <property type="project" value="UniProtKB-UniRule"/>
</dbReference>
<comment type="caution">
    <text evidence="3">Lacks conserved residue(s) required for the propagation of feature annotation.</text>
</comment>
<feature type="binding site" evidence="3">
    <location>
        <position position="9"/>
    </location>
    <ligand>
        <name>phosphate</name>
        <dbReference type="ChEBI" id="CHEBI:43474"/>
    </ligand>
</feature>
<dbReference type="SUPFAM" id="SSF53167">
    <property type="entry name" value="Purine and uridine phosphorylases"/>
    <property type="match status" value="1"/>
</dbReference>